<dbReference type="EMBL" id="BAABAH010000008">
    <property type="protein sequence ID" value="GAA3822234.1"/>
    <property type="molecule type" value="Genomic_DNA"/>
</dbReference>
<name>A0ABP7IMY3_9ACTN</name>
<accession>A0ABP7IMY3</accession>
<comment type="caution">
    <text evidence="3">The sequence shown here is derived from an EMBL/GenBank/DDBJ whole genome shotgun (WGS) entry which is preliminary data.</text>
</comment>
<evidence type="ECO:0000256" key="2">
    <source>
        <dbReference type="SAM" id="SignalP"/>
    </source>
</evidence>
<sequence length="506" mass="54424">MRRLITTLLTVTLAVTLLGAAVARADAADTTKTVRGHDYTIRDFSSPGLTFWDSACGDPLVYNPNRVYVSYRRGGAAGTTQAIGWGSRNDKTGGEFGVLARVPDPATLTTLNAAVDAAGNGRGDLQAFLRGSDGWYVGDVGLIANVNGWGEWDNLATVSLGWRYQKDDGTITDFSATGTIQEIATAHPEVTFARVGLLFGCNGEQYDIDDLRIGTAAGLTTYDFQGLGRSTAHVSAWIPAKRKWLRDAQSGWLDYGGAAYVGGDATLDRTGNYYFDYGRLFMRPYGSSDWKPAGKERLFTEKTYAVYKVRPTRRTAYRFATAGIAADESVSKAFVIDVRARLRAHADRGKVQQGQRIDVTGSYAPRNKGVRVALERKSGARWHTIARDRTSPRATFGFHPRASSVGKWVLRVVAANGGGNLGNQTGRFVVQVTPKPDPPAPCGAACDTSTPDPASTGTAPPDDPQPDDGIPPVFRHPASKTPAQHHADSAVSLQFPSVPVARQTAH</sequence>
<feature type="region of interest" description="Disordered" evidence="1">
    <location>
        <begin position="433"/>
        <end position="506"/>
    </location>
</feature>
<evidence type="ECO:0000256" key="1">
    <source>
        <dbReference type="SAM" id="MobiDB-lite"/>
    </source>
</evidence>
<feature type="chain" id="PRO_5046926028" evidence="2">
    <location>
        <begin position="28"/>
        <end position="506"/>
    </location>
</feature>
<dbReference type="Proteomes" id="UP001501821">
    <property type="component" value="Unassembled WGS sequence"/>
</dbReference>
<gene>
    <name evidence="3" type="ORF">GCM10022242_24750</name>
</gene>
<feature type="compositionally biased region" description="Polar residues" evidence="1">
    <location>
        <begin position="448"/>
        <end position="458"/>
    </location>
</feature>
<keyword evidence="4" id="KW-1185">Reference proteome</keyword>
<evidence type="ECO:0000313" key="3">
    <source>
        <dbReference type="EMBL" id="GAA3822234.1"/>
    </source>
</evidence>
<protein>
    <submittedName>
        <fullName evidence="3">Uncharacterized protein</fullName>
    </submittedName>
</protein>
<keyword evidence="2" id="KW-0732">Signal</keyword>
<evidence type="ECO:0000313" key="4">
    <source>
        <dbReference type="Proteomes" id="UP001501821"/>
    </source>
</evidence>
<proteinExistence type="predicted"/>
<reference evidence="4" key="1">
    <citation type="journal article" date="2019" name="Int. J. Syst. Evol. Microbiol.">
        <title>The Global Catalogue of Microorganisms (GCM) 10K type strain sequencing project: providing services to taxonomists for standard genome sequencing and annotation.</title>
        <authorList>
            <consortium name="The Broad Institute Genomics Platform"/>
            <consortium name="The Broad Institute Genome Sequencing Center for Infectious Disease"/>
            <person name="Wu L."/>
            <person name="Ma J."/>
        </authorList>
    </citation>
    <scope>NUCLEOTIDE SEQUENCE [LARGE SCALE GENOMIC DNA]</scope>
    <source>
        <strain evidence="4">JCM 16953</strain>
    </source>
</reference>
<feature type="signal peptide" evidence="2">
    <location>
        <begin position="1"/>
        <end position="27"/>
    </location>
</feature>
<organism evidence="3 4">
    <name type="scientific">Nocardioides panacisoli</name>
    <dbReference type="NCBI Taxonomy" id="627624"/>
    <lineage>
        <taxon>Bacteria</taxon>
        <taxon>Bacillati</taxon>
        <taxon>Actinomycetota</taxon>
        <taxon>Actinomycetes</taxon>
        <taxon>Propionibacteriales</taxon>
        <taxon>Nocardioidaceae</taxon>
        <taxon>Nocardioides</taxon>
    </lineage>
</organism>